<feature type="region of interest" description="Disordered" evidence="1">
    <location>
        <begin position="122"/>
        <end position="141"/>
    </location>
</feature>
<reference evidence="2 3" key="1">
    <citation type="submission" date="2015-11" db="EMBL/GenBank/DDBJ databases">
        <authorList>
            <person name="Terry K."/>
            <person name="Dunbar D."/>
            <person name="Bradley K.W."/>
            <person name="Asai D.J."/>
            <person name="Bowman C.A."/>
            <person name="Russell D.A."/>
            <person name="Pope W.H."/>
            <person name="Jacobs-Sera D."/>
            <person name="Hendrix R.W."/>
            <person name="Hatfull G.F."/>
        </authorList>
    </citation>
    <scope>NUCLEOTIDE SEQUENCE [LARGE SCALE GENOMIC DNA]</scope>
</reference>
<dbReference type="EMBL" id="KU160660">
    <property type="protein sequence ID" value="ALY09915.1"/>
    <property type="molecule type" value="Genomic_DNA"/>
</dbReference>
<protein>
    <recommendedName>
        <fullName evidence="4">Tail assembly chaperone</fullName>
    </recommendedName>
</protein>
<gene>
    <name evidence="2" type="primary">70</name>
    <name evidence="2" type="ORF">PRINCESSTRINA_70</name>
</gene>
<name>A0A0U4JTC2_9CAUD</name>
<sequence>MTYTPTIAEINNVEVTRDGDTLRAVNGTIKVTAWITDNPATVRTRAVMLLALANYIESPPLPPFEFPKNHAAVILATTHMVDGVVGLARFTRIENSGWFSAGFGWRTEETIRSEFENLRVVSEGVPDDPENQTPEDPEPTG</sequence>
<dbReference type="OrthoDB" id="26013at10239"/>
<evidence type="ECO:0000313" key="3">
    <source>
        <dbReference type="Proteomes" id="UP000229287"/>
    </source>
</evidence>
<evidence type="ECO:0000313" key="2">
    <source>
        <dbReference type="EMBL" id="ALY09915.1"/>
    </source>
</evidence>
<feature type="compositionally biased region" description="Acidic residues" evidence="1">
    <location>
        <begin position="125"/>
        <end position="141"/>
    </location>
</feature>
<dbReference type="KEGG" id="vg:40093143"/>
<organism evidence="2 3">
    <name type="scientific">Arthrobacter phage PrincessTrina</name>
    <dbReference type="NCBI Taxonomy" id="1772328"/>
    <lineage>
        <taxon>Viruses</taxon>
        <taxon>Duplodnaviria</taxon>
        <taxon>Heunggongvirae</taxon>
        <taxon>Uroviricota</taxon>
        <taxon>Caudoviricetes</taxon>
        <taxon>Klausavirus</taxon>
        <taxon>Klausavirus princesstrina</taxon>
    </lineage>
</organism>
<accession>A0A0U4JTC2</accession>
<evidence type="ECO:0008006" key="4">
    <source>
        <dbReference type="Google" id="ProtNLM"/>
    </source>
</evidence>
<dbReference type="GeneID" id="40093143"/>
<dbReference type="RefSeq" id="YP_009616644.1">
    <property type="nucleotide sequence ID" value="NC_042053.1"/>
</dbReference>
<proteinExistence type="predicted"/>
<dbReference type="Proteomes" id="UP000229287">
    <property type="component" value="Segment"/>
</dbReference>
<evidence type="ECO:0000256" key="1">
    <source>
        <dbReference type="SAM" id="MobiDB-lite"/>
    </source>
</evidence>
<keyword evidence="3" id="KW-1185">Reference proteome</keyword>